<dbReference type="GO" id="GO:0015562">
    <property type="term" value="F:efflux transmembrane transporter activity"/>
    <property type="evidence" value="ECO:0007669"/>
    <property type="project" value="TreeGrafter"/>
</dbReference>
<dbReference type="PANTHER" id="PTHR30469">
    <property type="entry name" value="MULTIDRUG RESISTANCE PROTEIN MDTA"/>
    <property type="match status" value="1"/>
</dbReference>
<reference evidence="5 6" key="1">
    <citation type="submission" date="2017-09" db="EMBL/GenBank/DDBJ databases">
        <title>Depth-based differentiation of microbial function through sediment-hosted aquifers and enrichment of novel symbionts in the deep terrestrial subsurface.</title>
        <authorList>
            <person name="Probst A.J."/>
            <person name="Ladd B."/>
            <person name="Jarett J.K."/>
            <person name="Geller-Mcgrath D.E."/>
            <person name="Sieber C.M."/>
            <person name="Emerson J.B."/>
            <person name="Anantharaman K."/>
            <person name="Thomas B.C."/>
            <person name="Malmstrom R."/>
            <person name="Stieglmeier M."/>
            <person name="Klingl A."/>
            <person name="Woyke T."/>
            <person name="Ryan C.M."/>
            <person name="Banfield J.F."/>
        </authorList>
    </citation>
    <scope>NUCLEOTIDE SEQUENCE [LARGE SCALE GENOMIC DNA]</scope>
    <source>
        <strain evidence="5">CG23_combo_of_CG06-09_8_20_14_all_34_8</strain>
    </source>
</reference>
<dbReference type="AlphaFoldDB" id="A0A2H0B517"/>
<evidence type="ECO:0000313" key="5">
    <source>
        <dbReference type="EMBL" id="PIP52721.1"/>
    </source>
</evidence>
<keyword evidence="2" id="KW-0472">Membrane</keyword>
<dbReference type="GO" id="GO:1990281">
    <property type="term" value="C:efflux pump complex"/>
    <property type="evidence" value="ECO:0007669"/>
    <property type="project" value="TreeGrafter"/>
</dbReference>
<dbReference type="InterPro" id="IPR058636">
    <property type="entry name" value="Beta-barrel_YknX"/>
</dbReference>
<evidence type="ECO:0000256" key="2">
    <source>
        <dbReference type="SAM" id="Phobius"/>
    </source>
</evidence>
<sequence length="448" mass="47107">MKLPQINLKNLINSKKKIALLIIIIAVLGFGGWKLFAKKEQAPSYQTAIAEKGMLVTSISGSGSISSGNSTKITTKASGTVKTVYVKNGDTVTKDDKIAELTLDDYALARQSNAYIAYLDAVEAVKTAQKAKTDADIAMWTARQAIFDTQEEQEDKNNGDPNPDTHEDYTDSEKVVVDKAVDQAHEAFTIAELKYKNADAEISNSKIKVTAAWQDYQEVSATITAPADGVVSSLTLSPEMVIESTTSTSSTSTSNASSNATVTAQQIGVIYNLDAQFQATLNLTESDIVKVKAGQKATLTLDAFEDKTFTGQVLAVDATGSVSSGVTSYPVTILLDKTTENIYPNMAVEATIIVDTIDDVILVPSTAIQTANGTTTVRILKDGQPTSATVTVAGNNDSQTAISSGLNDGDTIVTGVANTSAGTNTSKSQTTTSVFGGSSMQFGGGPGR</sequence>
<feature type="region of interest" description="Disordered" evidence="1">
    <location>
        <begin position="148"/>
        <end position="170"/>
    </location>
</feature>
<dbReference type="Gene3D" id="2.40.50.100">
    <property type="match status" value="1"/>
</dbReference>
<dbReference type="Proteomes" id="UP000229459">
    <property type="component" value="Unassembled WGS sequence"/>
</dbReference>
<accession>A0A2H0B517</accession>
<organism evidence="5 6">
    <name type="scientific">Candidatus Beckwithbacteria bacterium CG23_combo_of_CG06-09_8_20_14_all_34_8</name>
    <dbReference type="NCBI Taxonomy" id="1974497"/>
    <lineage>
        <taxon>Bacteria</taxon>
        <taxon>Candidatus Beckwithiibacteriota</taxon>
    </lineage>
</organism>
<feature type="domain" description="Multidrug resistance protein MdtA-like C-terminal permuted SH3" evidence="3">
    <location>
        <begin position="359"/>
        <end position="415"/>
    </location>
</feature>
<protein>
    <submittedName>
        <fullName evidence="5">Uncharacterized protein</fullName>
    </submittedName>
</protein>
<gene>
    <name evidence="5" type="ORF">COX08_04870</name>
</gene>
<proteinExistence type="predicted"/>
<dbReference type="PANTHER" id="PTHR30469:SF33">
    <property type="entry name" value="SLR1207 PROTEIN"/>
    <property type="match status" value="1"/>
</dbReference>
<dbReference type="EMBL" id="PCSR01000118">
    <property type="protein sequence ID" value="PIP52721.1"/>
    <property type="molecule type" value="Genomic_DNA"/>
</dbReference>
<keyword evidence="2" id="KW-0812">Transmembrane</keyword>
<evidence type="ECO:0000256" key="1">
    <source>
        <dbReference type="SAM" id="MobiDB-lite"/>
    </source>
</evidence>
<feature type="region of interest" description="Disordered" evidence="1">
    <location>
        <begin position="421"/>
        <end position="448"/>
    </location>
</feature>
<dbReference type="Pfam" id="PF25990">
    <property type="entry name" value="Beta-barrel_YknX"/>
    <property type="match status" value="1"/>
</dbReference>
<feature type="domain" description="YknX-like beta-barrel" evidence="4">
    <location>
        <begin position="278"/>
        <end position="351"/>
    </location>
</feature>
<comment type="caution">
    <text evidence="5">The sequence shown here is derived from an EMBL/GenBank/DDBJ whole genome shotgun (WGS) entry which is preliminary data.</text>
</comment>
<dbReference type="Pfam" id="PF25967">
    <property type="entry name" value="RND-MFP_C"/>
    <property type="match status" value="1"/>
</dbReference>
<feature type="compositionally biased region" description="Polar residues" evidence="1">
    <location>
        <begin position="421"/>
        <end position="434"/>
    </location>
</feature>
<evidence type="ECO:0000259" key="3">
    <source>
        <dbReference type="Pfam" id="PF25967"/>
    </source>
</evidence>
<evidence type="ECO:0000313" key="6">
    <source>
        <dbReference type="Proteomes" id="UP000229459"/>
    </source>
</evidence>
<keyword evidence="2" id="KW-1133">Transmembrane helix</keyword>
<evidence type="ECO:0000259" key="4">
    <source>
        <dbReference type="Pfam" id="PF25990"/>
    </source>
</evidence>
<dbReference type="InterPro" id="IPR058627">
    <property type="entry name" value="MdtA-like_C"/>
</dbReference>
<dbReference type="Gene3D" id="2.40.30.170">
    <property type="match status" value="1"/>
</dbReference>
<dbReference type="Gene3D" id="2.40.420.20">
    <property type="match status" value="1"/>
</dbReference>
<name>A0A2H0B517_9BACT</name>
<feature type="compositionally biased region" description="Basic and acidic residues" evidence="1">
    <location>
        <begin position="155"/>
        <end position="170"/>
    </location>
</feature>
<feature type="transmembrane region" description="Helical" evidence="2">
    <location>
        <begin position="18"/>
        <end position="36"/>
    </location>
</feature>